<dbReference type="GO" id="GO:0043565">
    <property type="term" value="F:sequence-specific DNA binding"/>
    <property type="evidence" value="ECO:0007669"/>
    <property type="project" value="TreeGrafter"/>
</dbReference>
<feature type="region of interest" description="Disordered" evidence="1">
    <location>
        <begin position="79"/>
        <end position="98"/>
    </location>
</feature>
<reference evidence="3" key="1">
    <citation type="submission" date="2019-08" db="EMBL/GenBank/DDBJ databases">
        <title>The genome of the North American firefly Photinus pyralis.</title>
        <authorList>
            <consortium name="Photinus pyralis genome working group"/>
            <person name="Fallon T.R."/>
            <person name="Sander Lower S.E."/>
            <person name="Weng J.-K."/>
        </authorList>
    </citation>
    <scope>NUCLEOTIDE SEQUENCE</scope>
    <source>
        <strain evidence="3">TRF0915ILg1</strain>
        <tissue evidence="3">Whole body</tissue>
    </source>
</reference>
<dbReference type="OrthoDB" id="10057240at2759"/>
<keyword evidence="4" id="KW-1185">Reference proteome</keyword>
<dbReference type="Proteomes" id="UP000801492">
    <property type="component" value="Unassembled WGS sequence"/>
</dbReference>
<dbReference type="InterPro" id="IPR029526">
    <property type="entry name" value="PGBD"/>
</dbReference>
<dbReference type="InterPro" id="IPR052638">
    <property type="entry name" value="PiggyBac_TE-derived"/>
</dbReference>
<dbReference type="PANTHER" id="PTHR47055">
    <property type="entry name" value="DDE_TNP_1_7 DOMAIN-CONTAINING PROTEIN"/>
    <property type="match status" value="1"/>
</dbReference>
<evidence type="ECO:0000313" key="3">
    <source>
        <dbReference type="EMBL" id="KAF2889450.1"/>
    </source>
</evidence>
<proteinExistence type="predicted"/>
<accession>A0A8K0CTT0</accession>
<gene>
    <name evidence="3" type="ORF">ILUMI_16723</name>
</gene>
<protein>
    <recommendedName>
        <fullName evidence="2">PiggyBac transposable element-derived protein domain-containing protein</fullName>
    </recommendedName>
</protein>
<comment type="caution">
    <text evidence="3">The sequence shown here is derived from an EMBL/GenBank/DDBJ whole genome shotgun (WGS) entry which is preliminary data.</text>
</comment>
<feature type="non-terminal residue" evidence="3">
    <location>
        <position position="1"/>
    </location>
</feature>
<dbReference type="PANTHER" id="PTHR47055:SF3">
    <property type="entry name" value="PHORBOL-ESTER_DAG-TYPE DOMAIN-CONTAINING PROTEIN"/>
    <property type="match status" value="1"/>
</dbReference>
<dbReference type="EMBL" id="VTPC01066672">
    <property type="protein sequence ID" value="KAF2889450.1"/>
    <property type="molecule type" value="Genomic_DNA"/>
</dbReference>
<feature type="region of interest" description="Disordered" evidence="1">
    <location>
        <begin position="37"/>
        <end position="63"/>
    </location>
</feature>
<dbReference type="Pfam" id="PF13843">
    <property type="entry name" value="DDE_Tnp_1_7"/>
    <property type="match status" value="1"/>
</dbReference>
<evidence type="ECO:0000313" key="4">
    <source>
        <dbReference type="Proteomes" id="UP000801492"/>
    </source>
</evidence>
<dbReference type="AlphaFoldDB" id="A0A8K0CTT0"/>
<evidence type="ECO:0000259" key="2">
    <source>
        <dbReference type="Pfam" id="PF13843"/>
    </source>
</evidence>
<sequence length="281" mass="32337">MSNFNNYWKRKRPLTVYELLAELQNLEDDNRCKYDVYITPPTDAGNDSDEDSGEKDCQDPDRLNRNQLDAKAELCINDKPVTEESNVEDNTPTTSSIPSNPSKKILFVLGRKWQRSKSFIFISMRGKTFEDIFRNLHAADNSVLDPTDRMGKVRPHIVALNKFFMDYAPIEQSISVDKSMIPYFGRHGGKQFIRGKPIRFGFKSWVMATWLGYCLQFNLYQGRRGNDKQDCGLGKSVVYNFEDVLQTHFENVKFSLFFDNFFTSVKLVTILGEKRIGGTGT</sequence>
<feature type="compositionally biased region" description="Basic and acidic residues" evidence="1">
    <location>
        <begin position="54"/>
        <end position="63"/>
    </location>
</feature>
<organism evidence="3 4">
    <name type="scientific">Ignelater luminosus</name>
    <name type="common">Cucubano</name>
    <name type="synonym">Pyrophorus luminosus</name>
    <dbReference type="NCBI Taxonomy" id="2038154"/>
    <lineage>
        <taxon>Eukaryota</taxon>
        <taxon>Metazoa</taxon>
        <taxon>Ecdysozoa</taxon>
        <taxon>Arthropoda</taxon>
        <taxon>Hexapoda</taxon>
        <taxon>Insecta</taxon>
        <taxon>Pterygota</taxon>
        <taxon>Neoptera</taxon>
        <taxon>Endopterygota</taxon>
        <taxon>Coleoptera</taxon>
        <taxon>Polyphaga</taxon>
        <taxon>Elateriformia</taxon>
        <taxon>Elateroidea</taxon>
        <taxon>Elateridae</taxon>
        <taxon>Agrypninae</taxon>
        <taxon>Pyrophorini</taxon>
        <taxon>Ignelater</taxon>
    </lineage>
</organism>
<name>A0A8K0CTT0_IGNLU</name>
<feature type="domain" description="PiggyBac transposable element-derived protein" evidence="2">
    <location>
        <begin position="124"/>
        <end position="281"/>
    </location>
</feature>
<evidence type="ECO:0000256" key="1">
    <source>
        <dbReference type="SAM" id="MobiDB-lite"/>
    </source>
</evidence>